<evidence type="ECO:0000259" key="4">
    <source>
        <dbReference type="PROSITE" id="PS51473"/>
    </source>
</evidence>
<protein>
    <recommendedName>
        <fullName evidence="4">Gnk2-homologous domain-containing protein</fullName>
    </recommendedName>
</protein>
<keyword evidence="6" id="KW-1185">Reference proteome</keyword>
<dbReference type="EMBL" id="OZ034817">
    <property type="protein sequence ID" value="CAL1382549.1"/>
    <property type="molecule type" value="Genomic_DNA"/>
</dbReference>
<gene>
    <name evidence="5" type="ORF">LTRI10_LOCUS23866</name>
</gene>
<evidence type="ECO:0000313" key="6">
    <source>
        <dbReference type="Proteomes" id="UP001497516"/>
    </source>
</evidence>
<keyword evidence="2" id="KW-0677">Repeat</keyword>
<dbReference type="Gene3D" id="3.30.430.20">
    <property type="entry name" value="Gnk2 domain, C-X8-C-X2-C motif"/>
    <property type="match status" value="1"/>
</dbReference>
<organism evidence="5 6">
    <name type="scientific">Linum trigynum</name>
    <dbReference type="NCBI Taxonomy" id="586398"/>
    <lineage>
        <taxon>Eukaryota</taxon>
        <taxon>Viridiplantae</taxon>
        <taxon>Streptophyta</taxon>
        <taxon>Embryophyta</taxon>
        <taxon>Tracheophyta</taxon>
        <taxon>Spermatophyta</taxon>
        <taxon>Magnoliopsida</taxon>
        <taxon>eudicotyledons</taxon>
        <taxon>Gunneridae</taxon>
        <taxon>Pentapetalae</taxon>
        <taxon>rosids</taxon>
        <taxon>fabids</taxon>
        <taxon>Malpighiales</taxon>
        <taxon>Linaceae</taxon>
        <taxon>Linum</taxon>
    </lineage>
</organism>
<dbReference type="InterPro" id="IPR002902">
    <property type="entry name" value="GNK2"/>
</dbReference>
<name>A0AAV2E9J2_9ROSI</name>
<keyword evidence="1" id="KW-0732">Signal</keyword>
<dbReference type="PROSITE" id="PS51473">
    <property type="entry name" value="GNK2"/>
    <property type="match status" value="1"/>
</dbReference>
<evidence type="ECO:0000256" key="1">
    <source>
        <dbReference type="ARBA" id="ARBA00022729"/>
    </source>
</evidence>
<dbReference type="InterPro" id="IPR038408">
    <property type="entry name" value="GNK2_sf"/>
</dbReference>
<reference evidence="5 6" key="1">
    <citation type="submission" date="2024-04" db="EMBL/GenBank/DDBJ databases">
        <authorList>
            <person name="Fracassetti M."/>
        </authorList>
    </citation>
    <scope>NUCLEOTIDE SEQUENCE [LARGE SCALE GENOMIC DNA]</scope>
</reference>
<dbReference type="Proteomes" id="UP001497516">
    <property type="component" value="Chromosome 4"/>
</dbReference>
<evidence type="ECO:0000313" key="5">
    <source>
        <dbReference type="EMBL" id="CAL1382549.1"/>
    </source>
</evidence>
<evidence type="ECO:0000256" key="2">
    <source>
        <dbReference type="ARBA" id="ARBA00022737"/>
    </source>
</evidence>
<proteinExistence type="predicted"/>
<feature type="domain" description="Gnk2-homologous" evidence="4">
    <location>
        <begin position="16"/>
        <end position="127"/>
    </location>
</feature>
<sequence>MVGNLGSYHVDGKFPDTTIMNGPDCTGKSDSKEYDDNVGYLLNTFVSGTKQSRSRNQDGDRTFLHSWPNRNPGSPTGGATCFVDLGKNDCWACLFTAKNKMYSGCHNPVSGNITLQDCSIWFNRIPELLTLYLSRSTYVTISV</sequence>
<feature type="region of interest" description="Disordered" evidence="3">
    <location>
        <begin position="49"/>
        <end position="71"/>
    </location>
</feature>
<dbReference type="AlphaFoldDB" id="A0AAV2E9J2"/>
<dbReference type="Pfam" id="PF01657">
    <property type="entry name" value="Stress-antifung"/>
    <property type="match status" value="1"/>
</dbReference>
<accession>A0AAV2E9J2</accession>
<evidence type="ECO:0000256" key="3">
    <source>
        <dbReference type="SAM" id="MobiDB-lite"/>
    </source>
</evidence>